<dbReference type="AlphaFoldDB" id="A6DTT0"/>
<evidence type="ECO:0000256" key="2">
    <source>
        <dbReference type="SAM" id="Phobius"/>
    </source>
</evidence>
<feature type="domain" description="Band 7" evidence="3">
    <location>
        <begin position="311"/>
        <end position="506"/>
    </location>
</feature>
<dbReference type="SUPFAM" id="SSF117892">
    <property type="entry name" value="Band 7/SPFH domain"/>
    <property type="match status" value="1"/>
</dbReference>
<dbReference type="OrthoDB" id="9812991at2"/>
<comment type="subcellular location">
    <subcellularLocation>
        <location evidence="1">Membrane</location>
        <topology evidence="1">Single-pass membrane protein</topology>
    </subcellularLocation>
</comment>
<feature type="transmembrane region" description="Helical" evidence="2">
    <location>
        <begin position="286"/>
        <end position="312"/>
    </location>
</feature>
<sequence>MTYKRQQKLAILSTIACFFMAAVFGLLITKLPESAHGHILQAGIALLASAFISLLSYFHAGSCQKALVEKQDMEDRPPEENIFGDDEGLTLTPGQNNLESFRKIIIPTFLIAISALEFATAISFFNLSIPENLKLPEQGSNPFLLCSFILFGITFIFFATGKYFSGLAFGENLSLLRPACGRLLYCSFISLIAGISSLLANYGHFQWIDISSRFIASLAIILASERILLWILDLYRPREANEGEALVYESRLLSIFSRPSGFIGNLSDVLEYQFGFRISEQIIKKFVFRILTPFACLQVILLIVFSSITYIAPGYKAILSGSGTSSTLEPGLHITPPYPFSQITRVETSRLRQINFTMGKDIRTEQEKEKRPFLDTKSWINTDYQSSLFLTGTGTGSRNAEITVFNAQINYQVKSDEIALWAAHENPEQQLVALARNTLTFELMRSNFTNLYQIPRSELENILLKSLTQALEKYQLNIGVKLESIDILNFQPHPAIAEAWNEKLAAVEFSKLTLDKAGTYAKTTEFDALSARSTIENESSADYYMNSELTKADRDIFETRLKAFKEYKELYTQFALIEILSKHLSSVRKVVFTTEQEKIAELDLKRPQPNILDITE</sequence>
<evidence type="ECO:0000256" key="1">
    <source>
        <dbReference type="ARBA" id="ARBA00004167"/>
    </source>
</evidence>
<feature type="transmembrane region" description="Helical" evidence="2">
    <location>
        <begin position="182"/>
        <end position="202"/>
    </location>
</feature>
<feature type="transmembrane region" description="Helical" evidence="2">
    <location>
        <begin position="104"/>
        <end position="129"/>
    </location>
</feature>
<organism evidence="4 5">
    <name type="scientific">Lentisphaera araneosa HTCC2155</name>
    <dbReference type="NCBI Taxonomy" id="313628"/>
    <lineage>
        <taxon>Bacteria</taxon>
        <taxon>Pseudomonadati</taxon>
        <taxon>Lentisphaerota</taxon>
        <taxon>Lentisphaeria</taxon>
        <taxon>Lentisphaerales</taxon>
        <taxon>Lentisphaeraceae</taxon>
        <taxon>Lentisphaera</taxon>
    </lineage>
</organism>
<dbReference type="Pfam" id="PF01145">
    <property type="entry name" value="Band_7"/>
    <property type="match status" value="1"/>
</dbReference>
<reference evidence="4 5" key="1">
    <citation type="journal article" date="2010" name="J. Bacteriol.">
        <title>Genome sequence of Lentisphaera araneosa HTCC2155T, the type species of the order Lentisphaerales in the phylum Lentisphaerae.</title>
        <authorList>
            <person name="Thrash J.C."/>
            <person name="Cho J.C."/>
            <person name="Vergin K.L."/>
            <person name="Morris R.M."/>
            <person name="Giovannoni S.J."/>
        </authorList>
    </citation>
    <scope>NUCLEOTIDE SEQUENCE [LARGE SCALE GENOMIC DNA]</scope>
    <source>
        <strain evidence="4 5">HTCC2155</strain>
    </source>
</reference>
<feature type="transmembrane region" description="Helical" evidence="2">
    <location>
        <begin position="214"/>
        <end position="232"/>
    </location>
</feature>
<comment type="caution">
    <text evidence="4">The sequence shown here is derived from an EMBL/GenBank/DDBJ whole genome shotgun (WGS) entry which is preliminary data.</text>
</comment>
<keyword evidence="2" id="KW-1133">Transmembrane helix</keyword>
<dbReference type="STRING" id="313628.LNTAR_02999"/>
<dbReference type="InterPro" id="IPR001107">
    <property type="entry name" value="Band_7"/>
</dbReference>
<protein>
    <recommendedName>
        <fullName evidence="3">Band 7 domain-containing protein</fullName>
    </recommendedName>
</protein>
<gene>
    <name evidence="4" type="ORF">LNTAR_02999</name>
</gene>
<name>A6DTT0_9BACT</name>
<dbReference type="Gene3D" id="3.30.479.30">
    <property type="entry name" value="Band 7 domain"/>
    <property type="match status" value="1"/>
</dbReference>
<feature type="transmembrane region" description="Helical" evidence="2">
    <location>
        <begin position="9"/>
        <end position="28"/>
    </location>
</feature>
<accession>A6DTT0</accession>
<keyword evidence="2" id="KW-0812">Transmembrane</keyword>
<evidence type="ECO:0000313" key="4">
    <source>
        <dbReference type="EMBL" id="EDM24951.1"/>
    </source>
</evidence>
<evidence type="ECO:0000259" key="3">
    <source>
        <dbReference type="Pfam" id="PF01145"/>
    </source>
</evidence>
<dbReference type="Proteomes" id="UP000004947">
    <property type="component" value="Unassembled WGS sequence"/>
</dbReference>
<dbReference type="RefSeq" id="WP_007281227.1">
    <property type="nucleotide sequence ID" value="NZ_ABCK01000041.1"/>
</dbReference>
<dbReference type="eggNOG" id="COG0330">
    <property type="taxonomic scope" value="Bacteria"/>
</dbReference>
<evidence type="ECO:0000313" key="5">
    <source>
        <dbReference type="Proteomes" id="UP000004947"/>
    </source>
</evidence>
<dbReference type="GO" id="GO:0016020">
    <property type="term" value="C:membrane"/>
    <property type="evidence" value="ECO:0007669"/>
    <property type="project" value="UniProtKB-SubCell"/>
</dbReference>
<dbReference type="InterPro" id="IPR036013">
    <property type="entry name" value="Band_7/SPFH_dom_sf"/>
</dbReference>
<keyword evidence="5" id="KW-1185">Reference proteome</keyword>
<feature type="transmembrane region" description="Helical" evidence="2">
    <location>
        <begin position="141"/>
        <end position="161"/>
    </location>
</feature>
<feature type="transmembrane region" description="Helical" evidence="2">
    <location>
        <begin position="40"/>
        <end position="60"/>
    </location>
</feature>
<proteinExistence type="predicted"/>
<dbReference type="EMBL" id="ABCK01000041">
    <property type="protein sequence ID" value="EDM24951.1"/>
    <property type="molecule type" value="Genomic_DNA"/>
</dbReference>
<keyword evidence="2" id="KW-0472">Membrane</keyword>